<dbReference type="EMBL" id="BSPX01000018">
    <property type="protein sequence ID" value="GLT22080.1"/>
    <property type="molecule type" value="Genomic_DNA"/>
</dbReference>
<dbReference type="PANTHER" id="PTHR42756:SF1">
    <property type="entry name" value="TRANSCRIPTIONAL REPRESSOR OF EMRAB OPERON"/>
    <property type="match status" value="1"/>
</dbReference>
<dbReference type="PANTHER" id="PTHR42756">
    <property type="entry name" value="TRANSCRIPTIONAL REGULATOR, MARR"/>
    <property type="match status" value="1"/>
</dbReference>
<keyword evidence="2" id="KW-0238">DNA-binding</keyword>
<reference evidence="6" key="1">
    <citation type="journal article" date="2019" name="Int. J. Syst. Evol. Microbiol.">
        <title>The Global Catalogue of Microorganisms (GCM) 10K type strain sequencing project: providing services to taxonomists for standard genome sequencing and annotation.</title>
        <authorList>
            <consortium name="The Broad Institute Genomics Platform"/>
            <consortium name="The Broad Institute Genome Sequencing Center for Infectious Disease"/>
            <person name="Wu L."/>
            <person name="Ma J."/>
        </authorList>
    </citation>
    <scope>NUCLEOTIDE SEQUENCE [LARGE SCALE GENOMIC DNA]</scope>
    <source>
        <strain evidence="6">NBRC 102407</strain>
    </source>
</reference>
<dbReference type="Pfam" id="PF01047">
    <property type="entry name" value="MarR"/>
    <property type="match status" value="1"/>
</dbReference>
<evidence type="ECO:0000313" key="6">
    <source>
        <dbReference type="Proteomes" id="UP001157167"/>
    </source>
</evidence>
<evidence type="ECO:0000259" key="4">
    <source>
        <dbReference type="PROSITE" id="PS50995"/>
    </source>
</evidence>
<accession>A0ABQ6FBI1</accession>
<evidence type="ECO:0000313" key="5">
    <source>
        <dbReference type="EMBL" id="GLT22080.1"/>
    </source>
</evidence>
<protein>
    <submittedName>
        <fullName evidence="5">Transcriptional regulator</fullName>
    </submittedName>
</protein>
<keyword evidence="3" id="KW-0804">Transcription</keyword>
<dbReference type="InterPro" id="IPR000835">
    <property type="entry name" value="HTH_MarR-typ"/>
</dbReference>
<sequence length="168" mass="18789">MAGNSNKRDQEIAERVLRHWHEAVPNDRMAHLVKDASRGFLRALQGRLAQHDVQLGHWSFLRILWERDGLTQRELTIEAGVMEPTTFTALRAMEKLGYVSLVQLPDNRKNLFVYLTPRGKNLKSVLIPLAEEVNAIALDGLSSADVATVRRALIVMISNLAQDAGAVL</sequence>
<organism evidence="5 6">
    <name type="scientific">Zoogloea oryzae</name>
    <dbReference type="NCBI Taxonomy" id="310767"/>
    <lineage>
        <taxon>Bacteria</taxon>
        <taxon>Pseudomonadati</taxon>
        <taxon>Pseudomonadota</taxon>
        <taxon>Betaproteobacteria</taxon>
        <taxon>Rhodocyclales</taxon>
        <taxon>Zoogloeaceae</taxon>
        <taxon>Zoogloea</taxon>
    </lineage>
</organism>
<name>A0ABQ6FBI1_9RHOO</name>
<keyword evidence="6" id="KW-1185">Reference proteome</keyword>
<comment type="caution">
    <text evidence="5">The sequence shown here is derived from an EMBL/GenBank/DDBJ whole genome shotgun (WGS) entry which is preliminary data.</text>
</comment>
<evidence type="ECO:0000256" key="1">
    <source>
        <dbReference type="ARBA" id="ARBA00023015"/>
    </source>
</evidence>
<dbReference type="RefSeq" id="WP_284187452.1">
    <property type="nucleotide sequence ID" value="NZ_BSPX01000018.1"/>
</dbReference>
<feature type="domain" description="HTH marR-type" evidence="4">
    <location>
        <begin position="26"/>
        <end position="158"/>
    </location>
</feature>
<dbReference type="InterPro" id="IPR036390">
    <property type="entry name" value="WH_DNA-bd_sf"/>
</dbReference>
<dbReference type="Proteomes" id="UP001157167">
    <property type="component" value="Unassembled WGS sequence"/>
</dbReference>
<dbReference type="Gene3D" id="1.10.10.10">
    <property type="entry name" value="Winged helix-like DNA-binding domain superfamily/Winged helix DNA-binding domain"/>
    <property type="match status" value="1"/>
</dbReference>
<dbReference type="InterPro" id="IPR036388">
    <property type="entry name" value="WH-like_DNA-bd_sf"/>
</dbReference>
<dbReference type="PROSITE" id="PS50995">
    <property type="entry name" value="HTH_MARR_2"/>
    <property type="match status" value="1"/>
</dbReference>
<gene>
    <name evidence="5" type="ORF">GCM10007933_15360</name>
</gene>
<evidence type="ECO:0000256" key="2">
    <source>
        <dbReference type="ARBA" id="ARBA00023125"/>
    </source>
</evidence>
<evidence type="ECO:0000256" key="3">
    <source>
        <dbReference type="ARBA" id="ARBA00023163"/>
    </source>
</evidence>
<dbReference type="SMART" id="SM00347">
    <property type="entry name" value="HTH_MARR"/>
    <property type="match status" value="1"/>
</dbReference>
<proteinExistence type="predicted"/>
<keyword evidence="1" id="KW-0805">Transcription regulation</keyword>
<dbReference type="SUPFAM" id="SSF46785">
    <property type="entry name" value="Winged helix' DNA-binding domain"/>
    <property type="match status" value="1"/>
</dbReference>